<sequence>MIKYCAILFLTSLFFLINVPIKHLGLIPNMEQENLKLEVNGNVSQGEASLVVPRIDYSLDFDWEWIWYELIFGSLVYNVDINYNGQKIGKFKFFKNIIRGNFIKELDLNLTNTNLDNGSPFSFKSFGITSKYISLDNCSENTSLSIEGKNLFYNDLIKLELGELNGRLICKNSKPELSLQQVTTELKSKWKLFPSYDFNDITVSGEINNNDGLINKDLLLFIFKSVKEDTKGNFEVNETFNIRKFL</sequence>
<dbReference type="Proteomes" id="UP000242175">
    <property type="component" value="Chromosome large"/>
</dbReference>
<proteinExistence type="predicted"/>
<evidence type="ECO:0000313" key="1">
    <source>
        <dbReference type="EMBL" id="ASK78204.1"/>
    </source>
</evidence>
<organism evidence="1 2">
    <name type="scientific">Paraphotobacterium marinum</name>
    <dbReference type="NCBI Taxonomy" id="1755811"/>
    <lineage>
        <taxon>Bacteria</taxon>
        <taxon>Pseudomonadati</taxon>
        <taxon>Pseudomonadota</taxon>
        <taxon>Gammaproteobacteria</taxon>
        <taxon>Vibrionales</taxon>
        <taxon>Vibrionaceae</taxon>
        <taxon>Paraphotobacterium</taxon>
    </lineage>
</organism>
<keyword evidence="2" id="KW-1185">Reference proteome</keyword>
<dbReference type="RefSeq" id="WP_089073113.1">
    <property type="nucleotide sequence ID" value="NZ_CBCSAM010000010.1"/>
</dbReference>
<accession>A0A220VCU3</accession>
<reference evidence="1 2" key="1">
    <citation type="journal article" date="2016" name="Int. J. Syst. Evol. Microbiol.">
        <title>Paraphotobacterium marinum gen. nov., sp. nov., a member of the family Vibrionaceae, isolated from surface seawater.</title>
        <authorList>
            <person name="Huang Z."/>
            <person name="Dong C."/>
            <person name="Shao Z."/>
        </authorList>
    </citation>
    <scope>NUCLEOTIDE SEQUENCE [LARGE SCALE GENOMIC DNA]</scope>
    <source>
        <strain evidence="1 2">NSCS20N07D</strain>
    </source>
</reference>
<protein>
    <submittedName>
        <fullName evidence="1">Uncharacterized protein</fullName>
    </submittedName>
</protein>
<name>A0A220VCU3_9GAMM</name>
<dbReference type="EMBL" id="CP022355">
    <property type="protein sequence ID" value="ASK78204.1"/>
    <property type="molecule type" value="Genomic_DNA"/>
</dbReference>
<dbReference type="KEGG" id="pmai:CF386_03725"/>
<evidence type="ECO:0000313" key="2">
    <source>
        <dbReference type="Proteomes" id="UP000242175"/>
    </source>
</evidence>
<gene>
    <name evidence="1" type="ORF">CF386_03725</name>
</gene>
<dbReference type="AlphaFoldDB" id="A0A220VCU3"/>